<reference evidence="2" key="1">
    <citation type="journal article" date="2017" name="Nature">
        <title>The sunflower genome provides insights into oil metabolism, flowering and Asterid evolution.</title>
        <authorList>
            <person name="Badouin H."/>
            <person name="Gouzy J."/>
            <person name="Grassa C.J."/>
            <person name="Murat F."/>
            <person name="Staton S.E."/>
            <person name="Cottret L."/>
            <person name="Lelandais-Briere C."/>
            <person name="Owens G.L."/>
            <person name="Carrere S."/>
            <person name="Mayjonade B."/>
            <person name="Legrand L."/>
            <person name="Gill N."/>
            <person name="Kane N.C."/>
            <person name="Bowers J.E."/>
            <person name="Hubner S."/>
            <person name="Bellec A."/>
            <person name="Berard A."/>
            <person name="Berges H."/>
            <person name="Blanchet N."/>
            <person name="Boniface M.C."/>
            <person name="Brunel D."/>
            <person name="Catrice O."/>
            <person name="Chaidir N."/>
            <person name="Claudel C."/>
            <person name="Donnadieu C."/>
            <person name="Faraut T."/>
            <person name="Fievet G."/>
            <person name="Helmstetter N."/>
            <person name="King M."/>
            <person name="Knapp S.J."/>
            <person name="Lai Z."/>
            <person name="Le Paslier M.C."/>
            <person name="Lippi Y."/>
            <person name="Lorenzon L."/>
            <person name="Mandel J.R."/>
            <person name="Marage G."/>
            <person name="Marchand G."/>
            <person name="Marquand E."/>
            <person name="Bret-Mestries E."/>
            <person name="Morien E."/>
            <person name="Nambeesan S."/>
            <person name="Nguyen T."/>
            <person name="Pegot-Espagnet P."/>
            <person name="Pouilly N."/>
            <person name="Raftis F."/>
            <person name="Sallet E."/>
            <person name="Schiex T."/>
            <person name="Thomas J."/>
            <person name="Vandecasteele C."/>
            <person name="Vares D."/>
            <person name="Vear F."/>
            <person name="Vautrin S."/>
            <person name="Crespi M."/>
            <person name="Mangin B."/>
            <person name="Burke J.M."/>
            <person name="Salse J."/>
            <person name="Munos S."/>
            <person name="Vincourt P."/>
            <person name="Rieseberg L.H."/>
            <person name="Langlade N.B."/>
        </authorList>
    </citation>
    <scope>NUCLEOTIDE SEQUENCE</scope>
    <source>
        <tissue evidence="2">Leaves</tissue>
    </source>
</reference>
<proteinExistence type="predicted"/>
<accession>A0A9K3NH51</accession>
<dbReference type="Gramene" id="mRNA:HanXRQr2_Chr07g0311691">
    <property type="protein sequence ID" value="CDS:HanXRQr2_Chr07g0311691.1"/>
    <property type="gene ID" value="HanXRQr2_Chr07g0311691"/>
</dbReference>
<protein>
    <submittedName>
        <fullName evidence="2">Uncharacterized protein</fullName>
    </submittedName>
</protein>
<comment type="caution">
    <text evidence="2">The sequence shown here is derived from an EMBL/GenBank/DDBJ whole genome shotgun (WGS) entry which is preliminary data.</text>
</comment>
<evidence type="ECO:0000256" key="1">
    <source>
        <dbReference type="SAM" id="MobiDB-lite"/>
    </source>
</evidence>
<gene>
    <name evidence="2" type="ORF">HanXRQr2_Chr07g0311691</name>
</gene>
<name>A0A9K3NH51_HELAN</name>
<dbReference type="AlphaFoldDB" id="A0A9K3NH51"/>
<dbReference type="Proteomes" id="UP000215914">
    <property type="component" value="Unassembled WGS sequence"/>
</dbReference>
<sequence length="70" mass="8134">MPVLRLDLSIPPLSRLKTPSLHHSHHPSRFPDTMNSRSQIASPGFPLTISLIWSSNWRSFFSDSLFVFRW</sequence>
<evidence type="ECO:0000313" key="2">
    <source>
        <dbReference type="EMBL" id="KAF5800059.1"/>
    </source>
</evidence>
<keyword evidence="3" id="KW-1185">Reference proteome</keyword>
<reference evidence="2" key="2">
    <citation type="submission" date="2020-06" db="EMBL/GenBank/DDBJ databases">
        <title>Helianthus annuus Genome sequencing and assembly Release 2.</title>
        <authorList>
            <person name="Gouzy J."/>
            <person name="Langlade N."/>
            <person name="Munos S."/>
        </authorList>
    </citation>
    <scope>NUCLEOTIDE SEQUENCE</scope>
    <source>
        <tissue evidence="2">Leaves</tissue>
    </source>
</reference>
<evidence type="ECO:0000313" key="3">
    <source>
        <dbReference type="Proteomes" id="UP000215914"/>
    </source>
</evidence>
<organism evidence="2 3">
    <name type="scientific">Helianthus annuus</name>
    <name type="common">Common sunflower</name>
    <dbReference type="NCBI Taxonomy" id="4232"/>
    <lineage>
        <taxon>Eukaryota</taxon>
        <taxon>Viridiplantae</taxon>
        <taxon>Streptophyta</taxon>
        <taxon>Embryophyta</taxon>
        <taxon>Tracheophyta</taxon>
        <taxon>Spermatophyta</taxon>
        <taxon>Magnoliopsida</taxon>
        <taxon>eudicotyledons</taxon>
        <taxon>Gunneridae</taxon>
        <taxon>Pentapetalae</taxon>
        <taxon>asterids</taxon>
        <taxon>campanulids</taxon>
        <taxon>Asterales</taxon>
        <taxon>Asteraceae</taxon>
        <taxon>Asteroideae</taxon>
        <taxon>Heliantheae alliance</taxon>
        <taxon>Heliantheae</taxon>
        <taxon>Helianthus</taxon>
    </lineage>
</organism>
<feature type="region of interest" description="Disordered" evidence="1">
    <location>
        <begin position="17"/>
        <end position="37"/>
    </location>
</feature>
<dbReference type="EMBL" id="MNCJ02000322">
    <property type="protein sequence ID" value="KAF5800059.1"/>
    <property type="molecule type" value="Genomic_DNA"/>
</dbReference>